<dbReference type="GO" id="GO:0020037">
    <property type="term" value="F:heme binding"/>
    <property type="evidence" value="ECO:0007669"/>
    <property type="project" value="TreeGrafter"/>
</dbReference>
<feature type="transmembrane region" description="Helical" evidence="7">
    <location>
        <begin position="187"/>
        <end position="208"/>
    </location>
</feature>
<comment type="subcellular location">
    <subcellularLocation>
        <location evidence="1">Membrane</location>
        <topology evidence="1">Multi-pass membrane protein</topology>
    </subcellularLocation>
</comment>
<evidence type="ECO:0000256" key="3">
    <source>
        <dbReference type="ARBA" id="ARBA00022692"/>
    </source>
</evidence>
<feature type="transmembrane region" description="Helical" evidence="7">
    <location>
        <begin position="25"/>
        <end position="45"/>
    </location>
</feature>
<dbReference type="PANTHER" id="PTHR36964:SF1">
    <property type="entry name" value="PROTEIN-METHIONINE-SULFOXIDE REDUCTASE HEME-BINDING SUBUNIT MSRQ"/>
    <property type="match status" value="1"/>
</dbReference>
<feature type="transmembrane region" description="Helical" evidence="7">
    <location>
        <begin position="60"/>
        <end position="81"/>
    </location>
</feature>
<evidence type="ECO:0000256" key="4">
    <source>
        <dbReference type="ARBA" id="ARBA00022989"/>
    </source>
</evidence>
<feature type="transmembrane region" description="Helical" evidence="7">
    <location>
        <begin position="93"/>
        <end position="113"/>
    </location>
</feature>
<gene>
    <name evidence="9" type="ORF">A3D07_03720</name>
</gene>
<dbReference type="GO" id="GO:0016679">
    <property type="term" value="F:oxidoreductase activity, acting on diphenols and related substances as donors"/>
    <property type="evidence" value="ECO:0007669"/>
    <property type="project" value="TreeGrafter"/>
</dbReference>
<feature type="transmembrane region" description="Helical" evidence="7">
    <location>
        <begin position="133"/>
        <end position="152"/>
    </location>
</feature>
<dbReference type="STRING" id="1797716.A3D07_03720"/>
<accession>A0A1F5GCX9</accession>
<keyword evidence="4 7" id="KW-1133">Transmembrane helix</keyword>
<dbReference type="InterPro" id="IPR013130">
    <property type="entry name" value="Fe3_Rdtase_TM_dom"/>
</dbReference>
<protein>
    <recommendedName>
        <fullName evidence="8">Ferric oxidoreductase domain-containing protein</fullName>
    </recommendedName>
</protein>
<evidence type="ECO:0000259" key="8">
    <source>
        <dbReference type="Pfam" id="PF01794"/>
    </source>
</evidence>
<reference evidence="9 10" key="1">
    <citation type="journal article" date="2016" name="Nat. Commun.">
        <title>Thousands of microbial genomes shed light on interconnected biogeochemical processes in an aquifer system.</title>
        <authorList>
            <person name="Anantharaman K."/>
            <person name="Brown C.T."/>
            <person name="Hug L.A."/>
            <person name="Sharon I."/>
            <person name="Castelle C.J."/>
            <person name="Probst A.J."/>
            <person name="Thomas B.C."/>
            <person name="Singh A."/>
            <person name="Wilkins M.J."/>
            <person name="Karaoz U."/>
            <person name="Brodie E.L."/>
            <person name="Williams K.H."/>
            <person name="Hubbard S.S."/>
            <person name="Banfield J.F."/>
        </authorList>
    </citation>
    <scope>NUCLEOTIDE SEQUENCE [LARGE SCALE GENOMIC DNA]</scope>
</reference>
<sequence>MTDSKDWQADLYEKVARKSPQIIPFLKYIYFAIIIFLIFGANSYIKKGEIDQFFYTSGVWFGRTALTLLGIVVLPGILGRFGVEIKLTRIITLFRRQLGILVFVLAFSHYQLVRGISIYTDQIPLFPRPIFEVLGTSALFLIFFMFLTSNNFSQKTLGKNWKRLHRVVYLILWLLVLHTGLQRISIWSIFIFTFAVLEVTSLAYYYLLRPKTSSFSNS</sequence>
<dbReference type="GO" id="GO:0005886">
    <property type="term" value="C:plasma membrane"/>
    <property type="evidence" value="ECO:0007669"/>
    <property type="project" value="TreeGrafter"/>
</dbReference>
<feature type="domain" description="Ferric oxidoreductase" evidence="8">
    <location>
        <begin position="61"/>
        <end position="175"/>
    </location>
</feature>
<dbReference type="EMBL" id="MFBF01000067">
    <property type="protein sequence ID" value="OGD89719.1"/>
    <property type="molecule type" value="Genomic_DNA"/>
</dbReference>
<keyword evidence="2" id="KW-0813">Transport</keyword>
<dbReference type="PANTHER" id="PTHR36964">
    <property type="entry name" value="PROTEIN-METHIONINE-SULFOXIDE REDUCTASE HEME-BINDING SUBUNIT MSRQ"/>
    <property type="match status" value="1"/>
</dbReference>
<organism evidence="9 10">
    <name type="scientific">Candidatus Curtissbacteria bacterium RIFCSPHIGHO2_02_FULL_42_15</name>
    <dbReference type="NCBI Taxonomy" id="1797716"/>
    <lineage>
        <taxon>Bacteria</taxon>
        <taxon>Candidatus Curtissiibacteriota</taxon>
    </lineage>
</organism>
<dbReference type="Pfam" id="PF01794">
    <property type="entry name" value="Ferric_reduct"/>
    <property type="match status" value="1"/>
</dbReference>
<dbReference type="InterPro" id="IPR022837">
    <property type="entry name" value="MsrQ-like"/>
</dbReference>
<evidence type="ECO:0000256" key="7">
    <source>
        <dbReference type="SAM" id="Phobius"/>
    </source>
</evidence>
<proteinExistence type="predicted"/>
<dbReference type="AlphaFoldDB" id="A0A1F5GCX9"/>
<dbReference type="GO" id="GO:0010181">
    <property type="term" value="F:FMN binding"/>
    <property type="evidence" value="ECO:0007669"/>
    <property type="project" value="TreeGrafter"/>
</dbReference>
<name>A0A1F5GCX9_9BACT</name>
<keyword evidence="6 7" id="KW-0472">Membrane</keyword>
<evidence type="ECO:0000256" key="5">
    <source>
        <dbReference type="ARBA" id="ARBA00023004"/>
    </source>
</evidence>
<evidence type="ECO:0000313" key="9">
    <source>
        <dbReference type="EMBL" id="OGD89719.1"/>
    </source>
</evidence>
<evidence type="ECO:0000256" key="2">
    <source>
        <dbReference type="ARBA" id="ARBA00022448"/>
    </source>
</evidence>
<keyword evidence="5" id="KW-0408">Iron</keyword>
<evidence type="ECO:0000256" key="6">
    <source>
        <dbReference type="ARBA" id="ARBA00023136"/>
    </source>
</evidence>
<keyword evidence="3 7" id="KW-0812">Transmembrane</keyword>
<feature type="transmembrane region" description="Helical" evidence="7">
    <location>
        <begin position="164"/>
        <end position="181"/>
    </location>
</feature>
<dbReference type="Proteomes" id="UP000177124">
    <property type="component" value="Unassembled WGS sequence"/>
</dbReference>
<evidence type="ECO:0000313" key="10">
    <source>
        <dbReference type="Proteomes" id="UP000177124"/>
    </source>
</evidence>
<evidence type="ECO:0000256" key="1">
    <source>
        <dbReference type="ARBA" id="ARBA00004141"/>
    </source>
</evidence>
<comment type="caution">
    <text evidence="9">The sequence shown here is derived from an EMBL/GenBank/DDBJ whole genome shotgun (WGS) entry which is preliminary data.</text>
</comment>